<feature type="transmembrane region" description="Helical" evidence="6">
    <location>
        <begin position="172"/>
        <end position="191"/>
    </location>
</feature>
<name>A0AA46THC2_9ACTN</name>
<accession>A0AA46THC2</accession>
<dbReference type="PANTHER" id="PTHR34820">
    <property type="entry name" value="INNER MEMBRANE PROTEIN YEBZ"/>
    <property type="match status" value="1"/>
</dbReference>
<keyword evidence="4 6" id="KW-1133">Transmembrane helix</keyword>
<sequence length="660" mass="70151">MLRDRVVARGGVVRWSVAAALLTGAVFYLAMVYGHAAPEKVPDTIADPGALTGWGLPISRVVADLAGFAVVGCLLAAAFLLPAPSGGAQGHAAQAVRHASRAAWVWAAAIVVELAFSISDIFAVPVGDLTYAEISSYLLDTDSGRAFLVQCVLAIAVAVLARWVLGVPAVTAVLGLALLALVPPVLTGHSASSGSHMLAVASLLLHVAGASLWVGGLLALGWVATLGSKRLPAAVRRYSALAAWCIAIVGLSGVVNASVRIEKLHQVFTTEYGNLLLAKVLALLAMGAFGLSHRRWVIPRLERSGRVGRTFMGLAAVELLVMFATIGLAVALSRTPPPVPDDLYTDPVTELLGEPMPAAPTVGRLLWSFSPNGVGLVVVSLGAALYIAGLLVMRRRGDAWPVGRTVSWFVGLAVIAWATFGGLGAYAHVLFSAHMVSHMLLAMVAPIFLVLAAPITLALRTLPGPREPGEIGPRQLLANAIHSRAAVFITHPVFAAALFVGSLYVLYFSGLFTLMMETHTGHALMELHFLAVGFLFYYVIVGVDPSARRVPPLGRFAVLLVSMPFHAFFSVTIMSSATVLAESYWTSLDRPYQTDLLADQNLGGSVSWAMGELPLLIVMVALFVQWLRSDQRESKRFDRRGDAALDEYNAYLASLNEHDR</sequence>
<dbReference type="Pfam" id="PF09678">
    <property type="entry name" value="Caa3_CtaG"/>
    <property type="match status" value="1"/>
</dbReference>
<dbReference type="GO" id="GO:0006825">
    <property type="term" value="P:copper ion transport"/>
    <property type="evidence" value="ECO:0007669"/>
    <property type="project" value="InterPro"/>
</dbReference>
<dbReference type="InterPro" id="IPR019108">
    <property type="entry name" value="Caa3_assmbl_CtaG-rel"/>
</dbReference>
<feature type="transmembrane region" description="Helical" evidence="6">
    <location>
        <begin position="238"/>
        <end position="260"/>
    </location>
</feature>
<dbReference type="InterPro" id="IPR032694">
    <property type="entry name" value="CopC/D"/>
</dbReference>
<feature type="transmembrane region" description="Helical" evidence="6">
    <location>
        <begin position="311"/>
        <end position="332"/>
    </location>
</feature>
<feature type="transmembrane region" description="Helical" evidence="6">
    <location>
        <begin position="61"/>
        <end position="81"/>
    </location>
</feature>
<evidence type="ECO:0000256" key="5">
    <source>
        <dbReference type="ARBA" id="ARBA00023136"/>
    </source>
</evidence>
<evidence type="ECO:0000256" key="1">
    <source>
        <dbReference type="ARBA" id="ARBA00004651"/>
    </source>
</evidence>
<evidence type="ECO:0000313" key="8">
    <source>
        <dbReference type="EMBL" id="UYM05150.1"/>
    </source>
</evidence>
<evidence type="ECO:0000259" key="7">
    <source>
        <dbReference type="Pfam" id="PF05425"/>
    </source>
</evidence>
<feature type="transmembrane region" description="Helical" evidence="6">
    <location>
        <begin position="605"/>
        <end position="627"/>
    </location>
</feature>
<feature type="transmembrane region" description="Helical" evidence="6">
    <location>
        <begin position="102"/>
        <end position="126"/>
    </location>
</feature>
<keyword evidence="5 6" id="KW-0472">Membrane</keyword>
<dbReference type="Pfam" id="PF05425">
    <property type="entry name" value="CopD"/>
    <property type="match status" value="1"/>
</dbReference>
<evidence type="ECO:0000256" key="2">
    <source>
        <dbReference type="ARBA" id="ARBA00022475"/>
    </source>
</evidence>
<evidence type="ECO:0000256" key="4">
    <source>
        <dbReference type="ARBA" id="ARBA00022989"/>
    </source>
</evidence>
<dbReference type="EMBL" id="CP094970">
    <property type="protein sequence ID" value="UYM05150.1"/>
    <property type="molecule type" value="Genomic_DNA"/>
</dbReference>
<dbReference type="KEGG" id="sgrg:L0C25_21935"/>
<evidence type="ECO:0000313" key="9">
    <source>
        <dbReference type="Proteomes" id="UP001164390"/>
    </source>
</evidence>
<feature type="transmembrane region" description="Helical" evidence="6">
    <location>
        <begin position="439"/>
        <end position="459"/>
    </location>
</feature>
<gene>
    <name evidence="8" type="ORF">L0C25_21935</name>
</gene>
<feature type="domain" description="Copper resistance protein D" evidence="7">
    <location>
        <begin position="233"/>
        <end position="332"/>
    </location>
</feature>
<reference evidence="8" key="1">
    <citation type="submission" date="2022-01" db="EMBL/GenBank/DDBJ databases">
        <title>Nocardioidaceae gen. sp. A5X3R13.</title>
        <authorList>
            <person name="Lopez Marin M.A."/>
            <person name="Uhlik O."/>
        </authorList>
    </citation>
    <scope>NUCLEOTIDE SEQUENCE</scope>
    <source>
        <strain evidence="8">A5X3R13</strain>
    </source>
</reference>
<feature type="transmembrane region" description="Helical" evidence="6">
    <location>
        <begin position="373"/>
        <end position="393"/>
    </location>
</feature>
<dbReference type="PANTHER" id="PTHR34820:SF4">
    <property type="entry name" value="INNER MEMBRANE PROTEIN YEBZ"/>
    <property type="match status" value="1"/>
</dbReference>
<evidence type="ECO:0000256" key="6">
    <source>
        <dbReference type="SAM" id="Phobius"/>
    </source>
</evidence>
<feature type="transmembrane region" description="Helical" evidence="6">
    <location>
        <begin position="203"/>
        <end position="226"/>
    </location>
</feature>
<feature type="transmembrane region" description="Helical" evidence="6">
    <location>
        <begin position="405"/>
        <end position="427"/>
    </location>
</feature>
<feature type="transmembrane region" description="Helical" evidence="6">
    <location>
        <begin position="527"/>
        <end position="544"/>
    </location>
</feature>
<feature type="transmembrane region" description="Helical" evidence="6">
    <location>
        <begin position="485"/>
        <end position="507"/>
    </location>
</feature>
<keyword evidence="3 6" id="KW-0812">Transmembrane</keyword>
<feature type="transmembrane region" description="Helical" evidence="6">
    <location>
        <begin position="272"/>
        <end position="291"/>
    </location>
</feature>
<keyword evidence="2" id="KW-1003">Cell membrane</keyword>
<feature type="transmembrane region" description="Helical" evidence="6">
    <location>
        <begin position="12"/>
        <end position="33"/>
    </location>
</feature>
<dbReference type="InterPro" id="IPR008457">
    <property type="entry name" value="Cu-R_CopD_dom"/>
</dbReference>
<dbReference type="RefSeq" id="WP_271633927.1">
    <property type="nucleotide sequence ID" value="NZ_CP094970.1"/>
</dbReference>
<protein>
    <submittedName>
        <fullName evidence="8">Bifunctional copper resistance protein CopD/cytochrome c oxidase assembly protein</fullName>
    </submittedName>
</protein>
<proteinExistence type="predicted"/>
<organism evidence="8 9">
    <name type="scientific">Solicola gregarius</name>
    <dbReference type="NCBI Taxonomy" id="2908642"/>
    <lineage>
        <taxon>Bacteria</taxon>
        <taxon>Bacillati</taxon>
        <taxon>Actinomycetota</taxon>
        <taxon>Actinomycetes</taxon>
        <taxon>Propionibacteriales</taxon>
        <taxon>Nocardioidaceae</taxon>
        <taxon>Solicola</taxon>
    </lineage>
</organism>
<evidence type="ECO:0000256" key="3">
    <source>
        <dbReference type="ARBA" id="ARBA00022692"/>
    </source>
</evidence>
<dbReference type="GO" id="GO:0005886">
    <property type="term" value="C:plasma membrane"/>
    <property type="evidence" value="ECO:0007669"/>
    <property type="project" value="UniProtKB-SubCell"/>
</dbReference>
<feature type="transmembrane region" description="Helical" evidence="6">
    <location>
        <begin position="556"/>
        <end position="585"/>
    </location>
</feature>
<dbReference type="AlphaFoldDB" id="A0AA46THC2"/>
<comment type="subcellular location">
    <subcellularLocation>
        <location evidence="1">Cell membrane</location>
        <topology evidence="1">Multi-pass membrane protein</topology>
    </subcellularLocation>
</comment>
<feature type="transmembrane region" description="Helical" evidence="6">
    <location>
        <begin position="146"/>
        <end position="165"/>
    </location>
</feature>
<dbReference type="Proteomes" id="UP001164390">
    <property type="component" value="Chromosome"/>
</dbReference>
<keyword evidence="9" id="KW-1185">Reference proteome</keyword>